<evidence type="ECO:0008006" key="3">
    <source>
        <dbReference type="Google" id="ProtNLM"/>
    </source>
</evidence>
<reference evidence="1 2" key="1">
    <citation type="journal article" date="2016" name="Toxins">
        <title>The Draft Genome Sequence of the Yersinia entomophaga Entomopathogenic Type Strain MH96T.</title>
        <authorList>
            <person name="Hurst M.R."/>
            <person name="Beattie A."/>
            <person name="Altermann E."/>
            <person name="Moraga R.M."/>
            <person name="Harper L.A."/>
            <person name="Calder J."/>
            <person name="Laugraud A."/>
        </authorList>
    </citation>
    <scope>NUCLEOTIDE SEQUENCE [LARGE SCALE GENOMIC DNA]</scope>
    <source>
        <strain evidence="1 2">MH96</strain>
    </source>
</reference>
<dbReference type="EMBL" id="CP010029">
    <property type="protein sequence ID" value="ANI30570.1"/>
    <property type="molecule type" value="Genomic_DNA"/>
</dbReference>
<accession>A0ABM6BLS8</accession>
<gene>
    <name evidence="1" type="ORF">PL78_12130</name>
</gene>
<dbReference type="Proteomes" id="UP000266744">
    <property type="component" value="Chromosome"/>
</dbReference>
<keyword evidence="2" id="KW-1185">Reference proteome</keyword>
<name>A0ABM6BLS8_YERET</name>
<organism evidence="1 2">
    <name type="scientific">Yersinia entomophaga</name>
    <dbReference type="NCBI Taxonomy" id="935293"/>
    <lineage>
        <taxon>Bacteria</taxon>
        <taxon>Pseudomonadati</taxon>
        <taxon>Pseudomonadota</taxon>
        <taxon>Gammaproteobacteria</taxon>
        <taxon>Enterobacterales</taxon>
        <taxon>Yersiniaceae</taxon>
        <taxon>Yersinia</taxon>
    </lineage>
</organism>
<proteinExistence type="predicted"/>
<sequence length="204" mass="23405">MVIKERLIKFPVPDWNRVISSDLDSIAYCLCYQYDVDINNYGPYGFTTSTSLKIINDTFPNMYFYKNADNSTNVKLISVGNVKNKGAYLYGSNEKIEHLSVELDKYQIIEKKNEIKMRKSLSLDPPPAKPLISNLSNNHGYESDVIKKIISFGCGFFIYHHYMPEAGDSFILFDRELVSSLKNCALNYGIEFLEVSSINDMKSW</sequence>
<evidence type="ECO:0000313" key="1">
    <source>
        <dbReference type="EMBL" id="ANI30570.1"/>
    </source>
</evidence>
<evidence type="ECO:0000313" key="2">
    <source>
        <dbReference type="Proteomes" id="UP000266744"/>
    </source>
</evidence>
<dbReference type="RefSeq" id="WP_064515839.1">
    <property type="nucleotide sequence ID" value="NZ_CBCSBH010000058.1"/>
</dbReference>
<protein>
    <recommendedName>
        <fullName evidence="3">RES domain-containing protein</fullName>
    </recommendedName>
</protein>